<dbReference type="Pfam" id="PF13899">
    <property type="entry name" value="Thioredoxin_7"/>
    <property type="match status" value="1"/>
</dbReference>
<dbReference type="AlphaFoldDB" id="A0A840E8D5"/>
<organism evidence="2 3">
    <name type="scientific">Neolewinella aquimaris</name>
    <dbReference type="NCBI Taxonomy" id="1835722"/>
    <lineage>
        <taxon>Bacteria</taxon>
        <taxon>Pseudomonadati</taxon>
        <taxon>Bacteroidota</taxon>
        <taxon>Saprospiria</taxon>
        <taxon>Saprospirales</taxon>
        <taxon>Lewinellaceae</taxon>
        <taxon>Neolewinella</taxon>
    </lineage>
</organism>
<gene>
    <name evidence="2" type="ORF">GGR28_002192</name>
</gene>
<dbReference type="GO" id="GO:0015035">
    <property type="term" value="F:protein-disulfide reductase activity"/>
    <property type="evidence" value="ECO:0007669"/>
    <property type="project" value="TreeGrafter"/>
</dbReference>
<feature type="domain" description="Thioredoxin" evidence="1">
    <location>
        <begin position="9"/>
        <end position="133"/>
    </location>
</feature>
<dbReference type="Proteomes" id="UP000576209">
    <property type="component" value="Unassembled WGS sequence"/>
</dbReference>
<dbReference type="InterPro" id="IPR013766">
    <property type="entry name" value="Thioredoxin_domain"/>
</dbReference>
<name>A0A840E8D5_9BACT</name>
<dbReference type="RefSeq" id="WP_183495808.1">
    <property type="nucleotide sequence ID" value="NZ_JACIFF010000005.1"/>
</dbReference>
<evidence type="ECO:0000259" key="1">
    <source>
        <dbReference type="PROSITE" id="PS51352"/>
    </source>
</evidence>
<dbReference type="PROSITE" id="PS51352">
    <property type="entry name" value="THIOREDOXIN_2"/>
    <property type="match status" value="1"/>
</dbReference>
<dbReference type="InterPro" id="IPR036249">
    <property type="entry name" value="Thioredoxin-like_sf"/>
</dbReference>
<sequence>MYRILLLILVLSTTVAGQGIDFFQGSWPEALARAEAEDKLIFVDAYAEWCGPCKMMTANVFPDPEVGAYFNANFINVKFDMEKPESEEFREVHYAKAFPTLLFIDAKNEVVHRLVGARQSPQLLRDAAAALAQVDDVDKLKSAYEAKGTAEATYKYVRAFIRSGESHLRIANDHLRAADLDFTAPATLRLILISATEADSRIYDLLLEHRAAIAELEGAKAVNEQARRAVRATFEKALEYRDDKLMETAVDKLALVDRDESRRLASEGEFALALRGADRKVLVKATKNYLKKGADGDVERLRELFKNLENSSFIDYSEVIDLAVEAGTAAAELSSEGWKDYYRLARFLQTRQRLEQALQVAEKSLATLGEGPANYRRSIQGLIDELREATK</sequence>
<protein>
    <submittedName>
        <fullName evidence="2">Thiol-disulfide isomerase/thioredoxin</fullName>
    </submittedName>
</protein>
<dbReference type="PANTHER" id="PTHR32234:SF0">
    <property type="entry name" value="THIOL:DISULFIDE INTERCHANGE PROTEIN DSBD"/>
    <property type="match status" value="1"/>
</dbReference>
<evidence type="ECO:0000313" key="2">
    <source>
        <dbReference type="EMBL" id="MBB4079567.1"/>
    </source>
</evidence>
<keyword evidence="2" id="KW-0413">Isomerase</keyword>
<dbReference type="Gene3D" id="3.40.30.10">
    <property type="entry name" value="Glutaredoxin"/>
    <property type="match status" value="1"/>
</dbReference>
<accession>A0A840E8D5</accession>
<dbReference type="PANTHER" id="PTHR32234">
    <property type="entry name" value="THIOL:DISULFIDE INTERCHANGE PROTEIN DSBD"/>
    <property type="match status" value="1"/>
</dbReference>
<dbReference type="GO" id="GO:0045454">
    <property type="term" value="P:cell redox homeostasis"/>
    <property type="evidence" value="ECO:0007669"/>
    <property type="project" value="TreeGrafter"/>
</dbReference>
<comment type="caution">
    <text evidence="2">The sequence shown here is derived from an EMBL/GenBank/DDBJ whole genome shotgun (WGS) entry which is preliminary data.</text>
</comment>
<reference evidence="2 3" key="1">
    <citation type="submission" date="2020-08" db="EMBL/GenBank/DDBJ databases">
        <title>Genomic Encyclopedia of Type Strains, Phase IV (KMG-IV): sequencing the most valuable type-strain genomes for metagenomic binning, comparative biology and taxonomic classification.</title>
        <authorList>
            <person name="Goeker M."/>
        </authorList>
    </citation>
    <scope>NUCLEOTIDE SEQUENCE [LARGE SCALE GENOMIC DNA]</scope>
    <source>
        <strain evidence="2 3">DSM 105137</strain>
    </source>
</reference>
<dbReference type="GO" id="GO:0016853">
    <property type="term" value="F:isomerase activity"/>
    <property type="evidence" value="ECO:0007669"/>
    <property type="project" value="UniProtKB-KW"/>
</dbReference>
<keyword evidence="3" id="KW-1185">Reference proteome</keyword>
<evidence type="ECO:0000313" key="3">
    <source>
        <dbReference type="Proteomes" id="UP000576209"/>
    </source>
</evidence>
<proteinExistence type="predicted"/>
<dbReference type="EMBL" id="JACIFF010000005">
    <property type="protein sequence ID" value="MBB4079567.1"/>
    <property type="molecule type" value="Genomic_DNA"/>
</dbReference>
<dbReference type="SUPFAM" id="SSF52833">
    <property type="entry name" value="Thioredoxin-like"/>
    <property type="match status" value="1"/>
</dbReference>